<feature type="region of interest" description="Disordered" evidence="1">
    <location>
        <begin position="1"/>
        <end position="45"/>
    </location>
</feature>
<evidence type="ECO:0000313" key="3">
    <source>
        <dbReference type="Proteomes" id="UP000306324"/>
    </source>
</evidence>
<protein>
    <submittedName>
        <fullName evidence="2">Uncharacterized protein</fullName>
    </submittedName>
</protein>
<evidence type="ECO:0000313" key="2">
    <source>
        <dbReference type="EMBL" id="TMQ77546.1"/>
    </source>
</evidence>
<dbReference type="Proteomes" id="UP000306324">
    <property type="component" value="Unassembled WGS sequence"/>
</dbReference>
<proteinExistence type="predicted"/>
<organism evidence="2 3">
    <name type="scientific">Candidatus Accumulibacter phosphatis</name>
    <dbReference type="NCBI Taxonomy" id="327160"/>
    <lineage>
        <taxon>Bacteria</taxon>
        <taxon>Pseudomonadati</taxon>
        <taxon>Pseudomonadota</taxon>
        <taxon>Betaproteobacteria</taxon>
        <taxon>Candidatus Accumulibacter</taxon>
    </lineage>
</organism>
<sequence>MCCTHDWLIPESVDQKSREGRETSRETRTERTPKTPASVEVSPACSDSSSTVCWVLAKTLRGA</sequence>
<reference evidence="2 3" key="1">
    <citation type="submission" date="2019-04" db="EMBL/GenBank/DDBJ databases">
        <title>A novel phosphate-accumulating bacterium identified in bioreactor for phosphate removal from wastewater.</title>
        <authorList>
            <person name="Kotlyarov R.Y."/>
            <person name="Beletsky A.V."/>
            <person name="Kallistova A.Y."/>
            <person name="Dorofeev A.G."/>
            <person name="Nikolaev Y.Y."/>
            <person name="Pimenov N.V."/>
            <person name="Ravin N.V."/>
            <person name="Mardanov A.V."/>
        </authorList>
    </citation>
    <scope>NUCLEOTIDE SEQUENCE [LARGE SCALE GENOMIC DNA]</scope>
    <source>
        <strain evidence="2 3">Bin19</strain>
    </source>
</reference>
<feature type="compositionally biased region" description="Basic and acidic residues" evidence="1">
    <location>
        <begin position="13"/>
        <end position="33"/>
    </location>
</feature>
<keyword evidence="3" id="KW-1185">Reference proteome</keyword>
<name>A0A5S4EQ46_9PROT</name>
<dbReference type="EMBL" id="SWAD01000022">
    <property type="protein sequence ID" value="TMQ77546.1"/>
    <property type="molecule type" value="Genomic_DNA"/>
</dbReference>
<comment type="caution">
    <text evidence="2">The sequence shown here is derived from an EMBL/GenBank/DDBJ whole genome shotgun (WGS) entry which is preliminary data.</text>
</comment>
<dbReference type="AlphaFoldDB" id="A0A5S4EQ46"/>
<evidence type="ECO:0000256" key="1">
    <source>
        <dbReference type="SAM" id="MobiDB-lite"/>
    </source>
</evidence>
<gene>
    <name evidence="2" type="ORF">ACCUM_2957</name>
</gene>
<accession>A0A5S4EQ46</accession>